<feature type="domain" description="Histone-binding protein RBBP4-like N-terminal" evidence="7">
    <location>
        <begin position="18"/>
        <end position="86"/>
    </location>
</feature>
<dbReference type="PRINTS" id="PR00320">
    <property type="entry name" value="GPROTEINBRPT"/>
</dbReference>
<evidence type="ECO:0000256" key="3">
    <source>
        <dbReference type="ARBA" id="ARBA00022737"/>
    </source>
</evidence>
<feature type="repeat" description="WD" evidence="6">
    <location>
        <begin position="220"/>
        <end position="262"/>
    </location>
</feature>
<feature type="repeat" description="WD" evidence="6">
    <location>
        <begin position="263"/>
        <end position="299"/>
    </location>
</feature>
<dbReference type="InterPro" id="IPR019775">
    <property type="entry name" value="WD40_repeat_CS"/>
</dbReference>
<dbReference type="InterPro" id="IPR050459">
    <property type="entry name" value="WD_repeat_RBAP46/RBAP48/MSI1"/>
</dbReference>
<dbReference type="GO" id="GO:0006325">
    <property type="term" value="P:chromatin organization"/>
    <property type="evidence" value="ECO:0007669"/>
    <property type="project" value="UniProtKB-KW"/>
</dbReference>
<evidence type="ECO:0000313" key="10">
    <source>
        <dbReference type="Proteomes" id="UP001162131"/>
    </source>
</evidence>
<dbReference type="Pfam" id="PF23609">
    <property type="entry name" value="Beta-prop_EIPR1"/>
    <property type="match status" value="1"/>
</dbReference>
<gene>
    <name evidence="9" type="ORF">BSTOLATCC_MIC47904</name>
</gene>
<proteinExistence type="predicted"/>
<evidence type="ECO:0000313" key="9">
    <source>
        <dbReference type="EMBL" id="CAG9329068.1"/>
    </source>
</evidence>
<dbReference type="PROSITE" id="PS50082">
    <property type="entry name" value="WD_REPEATS_2"/>
    <property type="match status" value="4"/>
</dbReference>
<dbReference type="InterPro" id="IPR020472">
    <property type="entry name" value="WD40_PAC1"/>
</dbReference>
<dbReference type="InterPro" id="IPR001680">
    <property type="entry name" value="WD40_rpt"/>
</dbReference>
<keyword evidence="4" id="KW-0156">Chromatin regulator</keyword>
<comment type="caution">
    <text evidence="9">The sequence shown here is derived from an EMBL/GenBank/DDBJ whole genome shotgun (WGS) entry which is preliminary data.</text>
</comment>
<keyword evidence="3" id="KW-0677">Repeat</keyword>
<keyword evidence="5" id="KW-0539">Nucleus</keyword>
<dbReference type="GO" id="GO:0005634">
    <property type="term" value="C:nucleus"/>
    <property type="evidence" value="ECO:0007669"/>
    <property type="project" value="UniProtKB-SubCell"/>
</dbReference>
<dbReference type="PANTHER" id="PTHR22850">
    <property type="entry name" value="WD40 REPEAT FAMILY"/>
    <property type="match status" value="1"/>
</dbReference>
<evidence type="ECO:0000259" key="8">
    <source>
        <dbReference type="Pfam" id="PF23609"/>
    </source>
</evidence>
<dbReference type="PROSITE" id="PS00678">
    <property type="entry name" value="WD_REPEATS_1"/>
    <property type="match status" value="4"/>
</dbReference>
<dbReference type="Gene3D" id="2.130.10.10">
    <property type="entry name" value="YVTN repeat-like/Quinoprotein amine dehydrogenase"/>
    <property type="match status" value="1"/>
</dbReference>
<evidence type="ECO:0000256" key="5">
    <source>
        <dbReference type="ARBA" id="ARBA00023242"/>
    </source>
</evidence>
<feature type="domain" description="EIPR1-like beta-propeller" evidence="8">
    <location>
        <begin position="202"/>
        <end position="339"/>
    </location>
</feature>
<dbReference type="Pfam" id="PF12265">
    <property type="entry name" value="CAF1C_H4-bd"/>
    <property type="match status" value="1"/>
</dbReference>
<dbReference type="InterPro" id="IPR015943">
    <property type="entry name" value="WD40/YVTN_repeat-like_dom_sf"/>
</dbReference>
<feature type="repeat" description="WD" evidence="6">
    <location>
        <begin position="170"/>
        <end position="212"/>
    </location>
</feature>
<dbReference type="SUPFAM" id="SSF50978">
    <property type="entry name" value="WD40 repeat-like"/>
    <property type="match status" value="1"/>
</dbReference>
<keyword evidence="2 6" id="KW-0853">WD repeat</keyword>
<keyword evidence="10" id="KW-1185">Reference proteome</keyword>
<feature type="repeat" description="WD" evidence="6">
    <location>
        <begin position="307"/>
        <end position="342"/>
    </location>
</feature>
<evidence type="ECO:0000259" key="7">
    <source>
        <dbReference type="Pfam" id="PF12265"/>
    </source>
</evidence>
<name>A0AAU9JTK8_9CILI</name>
<dbReference type="InterPro" id="IPR059104">
    <property type="entry name" value="Beta-prop_EIPR1-like"/>
</dbReference>
<evidence type="ECO:0000256" key="2">
    <source>
        <dbReference type="ARBA" id="ARBA00022574"/>
    </source>
</evidence>
<dbReference type="InterPro" id="IPR036322">
    <property type="entry name" value="WD40_repeat_dom_sf"/>
</dbReference>
<dbReference type="InterPro" id="IPR022052">
    <property type="entry name" value="Histone-bd_RBBP4-like_N"/>
</dbReference>
<evidence type="ECO:0000256" key="4">
    <source>
        <dbReference type="ARBA" id="ARBA00022853"/>
    </source>
</evidence>
<sequence>MLQEETAEEIVDPKLAAEYNTWKRNSPYLYETLITHDLDHPSLTVDWLPTKECRNTADYSIQRIVIGTHTLGSEPDQLIIANVKLPLDDTTISNRPRIDNTREIGGNSLSKVENKVDPLIRINHDGEVNKARVMPKRDDIIATKSPSGNVYVYDYTKHPNRSTQGPQLILKGHQKEGFGLAWNSIQSGLLASGSDDHLICIWDISAGTEGNNTIQPLRTFSSHSEIVADVSWSEFSPNILGSVSDDKKIMLWDIRHENPTHIIEGHNREINAIDFNKFEENLLATASKDNTVAIWDIRNMTIKLYALEYHTDEVFNVRWAPFSGTMIGSSGNDRKVCLWDLSKIGDEQTEEAKREGPPELVFIHGGHCANVSDFSWNMNDHLMLASVDEDSALHIWMMANSFMSPLNFKMDTAATAMDLDKA</sequence>
<dbReference type="Proteomes" id="UP001162131">
    <property type="component" value="Unassembled WGS sequence"/>
</dbReference>
<dbReference type="SMART" id="SM00320">
    <property type="entry name" value="WD40"/>
    <property type="match status" value="6"/>
</dbReference>
<evidence type="ECO:0000256" key="6">
    <source>
        <dbReference type="PROSITE-ProRule" id="PRU00221"/>
    </source>
</evidence>
<dbReference type="Pfam" id="PF00400">
    <property type="entry name" value="WD40"/>
    <property type="match status" value="1"/>
</dbReference>
<organism evidence="9 10">
    <name type="scientific">Blepharisma stoltei</name>
    <dbReference type="NCBI Taxonomy" id="1481888"/>
    <lineage>
        <taxon>Eukaryota</taxon>
        <taxon>Sar</taxon>
        <taxon>Alveolata</taxon>
        <taxon>Ciliophora</taxon>
        <taxon>Postciliodesmatophora</taxon>
        <taxon>Heterotrichea</taxon>
        <taxon>Heterotrichida</taxon>
        <taxon>Blepharismidae</taxon>
        <taxon>Blepharisma</taxon>
    </lineage>
</organism>
<dbReference type="EMBL" id="CAJZBQ010000047">
    <property type="protein sequence ID" value="CAG9329068.1"/>
    <property type="molecule type" value="Genomic_DNA"/>
</dbReference>
<reference evidence="9" key="1">
    <citation type="submission" date="2021-09" db="EMBL/GenBank/DDBJ databases">
        <authorList>
            <consortium name="AG Swart"/>
            <person name="Singh M."/>
            <person name="Singh A."/>
            <person name="Seah K."/>
            <person name="Emmerich C."/>
        </authorList>
    </citation>
    <scope>NUCLEOTIDE SEQUENCE</scope>
    <source>
        <strain evidence="9">ATCC30299</strain>
    </source>
</reference>
<dbReference type="AlphaFoldDB" id="A0AAU9JTK8"/>
<evidence type="ECO:0008006" key="11">
    <source>
        <dbReference type="Google" id="ProtNLM"/>
    </source>
</evidence>
<dbReference type="PROSITE" id="PS50294">
    <property type="entry name" value="WD_REPEATS_REGION"/>
    <property type="match status" value="4"/>
</dbReference>
<protein>
    <recommendedName>
        <fullName evidence="11">Histone-binding protein RBBP4 N-terminal domain-containing protein</fullName>
    </recommendedName>
</protein>
<evidence type="ECO:0000256" key="1">
    <source>
        <dbReference type="ARBA" id="ARBA00004123"/>
    </source>
</evidence>
<accession>A0AAU9JTK8</accession>
<comment type="subcellular location">
    <subcellularLocation>
        <location evidence="1">Nucleus</location>
    </subcellularLocation>
</comment>